<comment type="caution">
    <text evidence="2">The sequence shown here is derived from an EMBL/GenBank/DDBJ whole genome shotgun (WGS) entry which is preliminary data.</text>
</comment>
<evidence type="ECO:0000313" key="3">
    <source>
        <dbReference type="Proteomes" id="UP000245539"/>
    </source>
</evidence>
<evidence type="ECO:0000313" key="2">
    <source>
        <dbReference type="EMBL" id="PWQ92634.1"/>
    </source>
</evidence>
<dbReference type="AlphaFoldDB" id="A0A317C1Y4"/>
<feature type="region of interest" description="Disordered" evidence="1">
    <location>
        <begin position="22"/>
        <end position="68"/>
    </location>
</feature>
<gene>
    <name evidence="2" type="ORF">DKW60_20065</name>
</gene>
<proteinExistence type="predicted"/>
<protein>
    <submittedName>
        <fullName evidence="2">DUF2058 domain-containing protein</fullName>
    </submittedName>
</protein>
<evidence type="ECO:0000256" key="1">
    <source>
        <dbReference type="SAM" id="MobiDB-lite"/>
    </source>
</evidence>
<dbReference type="RefSeq" id="WP_109839451.1">
    <property type="nucleotide sequence ID" value="NZ_QGKM01000079.1"/>
</dbReference>
<dbReference type="Proteomes" id="UP000245539">
    <property type="component" value="Unassembled WGS sequence"/>
</dbReference>
<dbReference type="EMBL" id="QGKM01000079">
    <property type="protein sequence ID" value="PWQ92634.1"/>
    <property type="molecule type" value="Genomic_DNA"/>
</dbReference>
<feature type="compositionally biased region" description="Basic and acidic residues" evidence="1">
    <location>
        <begin position="31"/>
        <end position="68"/>
    </location>
</feature>
<dbReference type="InterPro" id="IPR018636">
    <property type="entry name" value="DUF2058"/>
</dbReference>
<dbReference type="OrthoDB" id="5294470at2"/>
<sequence length="184" mass="21020">MAGSLQDQLLGAGLIKDQDAKNIKAKKRKAEKQNRKNKVELENEAAKLAEQAREEQRRKSQELNEQRQKEVEQKAIAAQIKQIIEMNSIFKGKGDDLPVYNFTDFNKVKTIYVTAKNHDLIARGRIAIARLNNAYHLIPAEAAVKIKERDADYIVLLNDPLANDDDTVEDDPYADYQIPDDLMW</sequence>
<accession>A0A317C1Y4</accession>
<keyword evidence="3" id="KW-1185">Reference proteome</keyword>
<name>A0A317C1Y4_9GAMM</name>
<reference evidence="2 3" key="1">
    <citation type="submission" date="2018-05" db="EMBL/GenBank/DDBJ databases">
        <title>Leucothrix arctica sp. nov., isolated from Arctic seawater.</title>
        <authorList>
            <person name="Choi A."/>
            <person name="Baek K."/>
        </authorList>
    </citation>
    <scope>NUCLEOTIDE SEQUENCE [LARGE SCALE GENOMIC DNA]</scope>
    <source>
        <strain evidence="2 3">JCM 18388</strain>
    </source>
</reference>
<dbReference type="Pfam" id="PF09831">
    <property type="entry name" value="DUF2058"/>
    <property type="match status" value="1"/>
</dbReference>
<organism evidence="2 3">
    <name type="scientific">Leucothrix pacifica</name>
    <dbReference type="NCBI Taxonomy" id="1247513"/>
    <lineage>
        <taxon>Bacteria</taxon>
        <taxon>Pseudomonadati</taxon>
        <taxon>Pseudomonadota</taxon>
        <taxon>Gammaproteobacteria</taxon>
        <taxon>Thiotrichales</taxon>
        <taxon>Thiotrichaceae</taxon>
        <taxon>Leucothrix</taxon>
    </lineage>
</organism>